<dbReference type="PROSITE" id="PS50825">
    <property type="entry name" value="HYR"/>
    <property type="match status" value="3"/>
</dbReference>
<protein>
    <submittedName>
        <fullName evidence="3">Outer membrane phospholipase A</fullName>
    </submittedName>
</protein>
<dbReference type="EMBL" id="KF901062">
    <property type="protein sequence ID" value="AIF16690.1"/>
    <property type="molecule type" value="Genomic_DNA"/>
</dbReference>
<dbReference type="Pfam" id="PF01436">
    <property type="entry name" value="NHL"/>
    <property type="match status" value="2"/>
</dbReference>
<keyword evidence="1" id="KW-0677">Repeat</keyword>
<dbReference type="Gene3D" id="2.120.10.30">
    <property type="entry name" value="TolB, C-terminal domain"/>
    <property type="match status" value="2"/>
</dbReference>
<dbReference type="InterPro" id="IPR001258">
    <property type="entry name" value="NHL_repeat"/>
</dbReference>
<proteinExistence type="predicted"/>
<dbReference type="PROSITE" id="PS00330">
    <property type="entry name" value="HEMOLYSIN_CALCIUM"/>
    <property type="match status" value="1"/>
</dbReference>
<dbReference type="Gene3D" id="2.60.40.10">
    <property type="entry name" value="Immunoglobulins"/>
    <property type="match status" value="1"/>
</dbReference>
<dbReference type="Pfam" id="PF17170">
    <property type="entry name" value="DUF5128"/>
    <property type="match status" value="1"/>
</dbReference>
<dbReference type="PANTHER" id="PTHR24273">
    <property type="entry name" value="FI04643P-RELATED"/>
    <property type="match status" value="1"/>
</dbReference>
<dbReference type="InterPro" id="IPR018511">
    <property type="entry name" value="Hemolysin-typ_Ca-bd_CS"/>
</dbReference>
<feature type="domain" description="HYR" evidence="2">
    <location>
        <begin position="955"/>
        <end position="1040"/>
    </location>
</feature>
<organism evidence="3">
    <name type="scientific">uncultured marine thaumarchaeote KM3_74_G04</name>
    <dbReference type="NCBI Taxonomy" id="1456274"/>
    <lineage>
        <taxon>Archaea</taxon>
        <taxon>Nitrososphaerota</taxon>
        <taxon>environmental samples</taxon>
    </lineage>
</organism>
<dbReference type="InterPro" id="IPR011042">
    <property type="entry name" value="6-blade_b-propeller_TolB-like"/>
</dbReference>
<dbReference type="Pfam" id="PF02494">
    <property type="entry name" value="HYR"/>
    <property type="match status" value="5"/>
</dbReference>
<sequence>MHLQIILVLALTVSLAGISYIENVDAASGHNFESQWGKAGISKSGFFLSPQHLAFDSENNVYVTDLGNSRVQKFDSTGNFLTEWGNRGTNSGEFGHPTGIAVSDEFVFVVDNKNHNIQKFTLDGEFISKWGGFGKDVGFFKSPRGITISDDNLVYIVDSGNARIQTFTLDGEFISYFGQSGKFGGNFVTPVDIAINSDKIYVTDPNQNKIIVFDIQGNFEKIFNDRVGGYPVYPQGIAFDQEDNFYIVDYRNNRIIHYNEFGTSLSMFGQMGDDDGYFKFPKDIAISNDGYLFVTDTQGHRIQKFSTPLVQDSIIIEEEQTLPLETIPESEKIETIKSPLQPVNPIPNDFQKPTIMVPEDILIEASGPLTLINIGEAMATDESGIYSLTNNAPSSFPLGINTIIWTAVDGAGNMAIASQTVTIQDSTPPTISSMDDISLEAKSPSQNLVTLTIPEIYDEVGVMSVTNDAPEVFPLGETIVTWTATDVIGNVSNLSQSIILVDSTAPRIAFSEDLIVEASSLEQNTLELVTPETSDDVEVISITNDAPEVFPLGETIVTWTATDSSGNSSSQSYTITFVDTVIPEILISDQTFEATISGGTNIPLEFPELIDIQNVELTNDAPEVFPLGETIVTWTATDSSGNSASATQTITVVDTTSPVLVAPENLTIEAESTLTQIENLGEFIAEDISGIITITNDAPEVFPLGETIVTWTATDDYDNSISNTQSITVLDTISPVIIAPSDFQIEASHIENNIIDLIGVRASDDVEVITITNDAPEVFPLGETIVTWTATDSSGNSASDSQKISVIDTTIPSIIVPSDFQVEIYDKLGVEIDTGIPASDDIIDSQPTITNDAPTLFPLGETIVTWTATDFSGNSASAIQTITVVDTISPVLIAPESIVQEAINDVVNPVRIGISESTDIMDITSITNDAPEVFPLGETIVTWTATDSSGNSASVTQSIIIIDTTLPTIIAPVNVEVEATSMENNLVEFGFAEASDQVEISTITNDAPTVFPLGETIVTWTATDSSGNSASAIQTITVVDTTSPEVENFDSLTFEATTQNANLVEIPLITASDNTEIISITNDAPVSFEFGTTIINWSVVDIIGNQSVVEQQIDIIDTTLPTIIAPVNVEVEATSMENNLVEFGFAEASDQVEISTITNDAPTLFPLGETIVTWTATDSSGNSASAIQTITVVDTTSPVISTTENIISNATSKLNNIITLDPISVTDSISTVQITNNAPSYYEFGETIVTWTATDSSGNSASAIQTITVVDTTAPAITTPQNIIVDAENTETFLEIGLASVNDIIDDIPTITNDAPEVFPLGETIVTWTATDKFGNMSSSLQIISVQTCGNDPLSYNLIVGSENDDMLIGTTLSDLIFGNGGDDIISGDKGNDCILAGDGDDIIFGNQGNDNISGQDGNDIIKGQSGEDFIFGGLGLDMIDGGDDIDTCKVIDEQNYDIVIKCESNE</sequence>
<dbReference type="GO" id="GO:0005509">
    <property type="term" value="F:calcium ion binding"/>
    <property type="evidence" value="ECO:0007669"/>
    <property type="project" value="InterPro"/>
</dbReference>
<evidence type="ECO:0000313" key="3">
    <source>
        <dbReference type="EMBL" id="AIF16690.1"/>
    </source>
</evidence>
<reference evidence="3" key="1">
    <citation type="journal article" date="2014" name="Genome Biol. Evol.">
        <title>Pangenome evidence for extensive interdomain horizontal transfer affecting lineage core and shell genes in uncultured planktonic thaumarchaeota and euryarchaeota.</title>
        <authorList>
            <person name="Deschamps P."/>
            <person name="Zivanovic Y."/>
            <person name="Moreira D."/>
            <person name="Rodriguez-Valera F."/>
            <person name="Lopez-Garcia P."/>
        </authorList>
    </citation>
    <scope>NUCLEOTIDE SEQUENCE</scope>
</reference>
<dbReference type="InterPro" id="IPR011049">
    <property type="entry name" value="Serralysin-like_metalloprot_C"/>
</dbReference>
<name>A0A075HN48_9ARCH</name>
<dbReference type="Pfam" id="PF00353">
    <property type="entry name" value="HemolysinCabind"/>
    <property type="match status" value="2"/>
</dbReference>
<dbReference type="InterPro" id="IPR013783">
    <property type="entry name" value="Ig-like_fold"/>
</dbReference>
<dbReference type="SUPFAM" id="SSF101898">
    <property type="entry name" value="NHL repeat"/>
    <property type="match status" value="1"/>
</dbReference>
<dbReference type="PANTHER" id="PTHR24273:SF32">
    <property type="entry name" value="HYALIN"/>
    <property type="match status" value="1"/>
</dbReference>
<evidence type="ECO:0000256" key="1">
    <source>
        <dbReference type="ARBA" id="ARBA00022737"/>
    </source>
</evidence>
<dbReference type="Gene3D" id="2.150.10.10">
    <property type="entry name" value="Serralysin-like metalloprotease, C-terminal"/>
    <property type="match status" value="1"/>
</dbReference>
<feature type="domain" description="HYR" evidence="2">
    <location>
        <begin position="1109"/>
        <end position="1194"/>
    </location>
</feature>
<dbReference type="InterPro" id="IPR003410">
    <property type="entry name" value="HYR_dom"/>
</dbReference>
<feature type="domain" description="HYR" evidence="2">
    <location>
        <begin position="501"/>
        <end position="579"/>
    </location>
</feature>
<dbReference type="InterPro" id="IPR001343">
    <property type="entry name" value="Hemolysn_Ca-bd"/>
</dbReference>
<dbReference type="PROSITE" id="PS51125">
    <property type="entry name" value="NHL"/>
    <property type="match status" value="4"/>
</dbReference>
<dbReference type="SUPFAM" id="SSF51120">
    <property type="entry name" value="beta-Roll"/>
    <property type="match status" value="1"/>
</dbReference>
<accession>A0A075HN48</accession>
<evidence type="ECO:0000259" key="2">
    <source>
        <dbReference type="PROSITE" id="PS50825"/>
    </source>
</evidence>